<accession>A0ACC1L8A7</accession>
<protein>
    <submittedName>
        <fullName evidence="1">Uncharacterized protein</fullName>
    </submittedName>
</protein>
<dbReference type="Proteomes" id="UP001140096">
    <property type="component" value="Unassembled WGS sequence"/>
</dbReference>
<keyword evidence="2" id="KW-1185">Reference proteome</keyword>
<organism evidence="1 2">
    <name type="scientific">Coemansia furcata</name>
    <dbReference type="NCBI Taxonomy" id="417177"/>
    <lineage>
        <taxon>Eukaryota</taxon>
        <taxon>Fungi</taxon>
        <taxon>Fungi incertae sedis</taxon>
        <taxon>Zoopagomycota</taxon>
        <taxon>Kickxellomycotina</taxon>
        <taxon>Kickxellomycetes</taxon>
        <taxon>Kickxellales</taxon>
        <taxon>Kickxellaceae</taxon>
        <taxon>Coemansia</taxon>
    </lineage>
</organism>
<feature type="non-terminal residue" evidence="1">
    <location>
        <position position="1"/>
    </location>
</feature>
<sequence>TLAIYADEELASVQALLKEKSVVENSVRMAFDCNGTKYQFEVTIDELVQYATMLPPLCNPPAVECIYNVTNLSHLK</sequence>
<reference evidence="1" key="1">
    <citation type="submission" date="2022-07" db="EMBL/GenBank/DDBJ databases">
        <title>Phylogenomic reconstructions and comparative analyses of Kickxellomycotina fungi.</title>
        <authorList>
            <person name="Reynolds N.K."/>
            <person name="Stajich J.E."/>
            <person name="Barry K."/>
            <person name="Grigoriev I.V."/>
            <person name="Crous P."/>
            <person name="Smith M.E."/>
        </authorList>
    </citation>
    <scope>NUCLEOTIDE SEQUENCE</scope>
    <source>
        <strain evidence="1">CBS 102833</strain>
    </source>
</reference>
<comment type="caution">
    <text evidence="1">The sequence shown here is derived from an EMBL/GenBank/DDBJ whole genome shotgun (WGS) entry which is preliminary data.</text>
</comment>
<proteinExistence type="predicted"/>
<dbReference type="EMBL" id="JANBUP010001960">
    <property type="protein sequence ID" value="KAJ2802584.1"/>
    <property type="molecule type" value="Genomic_DNA"/>
</dbReference>
<evidence type="ECO:0000313" key="2">
    <source>
        <dbReference type="Proteomes" id="UP001140096"/>
    </source>
</evidence>
<gene>
    <name evidence="1" type="ORF">H4S07_004657</name>
</gene>
<feature type="non-terminal residue" evidence="1">
    <location>
        <position position="76"/>
    </location>
</feature>
<name>A0ACC1L8A7_9FUNG</name>
<evidence type="ECO:0000313" key="1">
    <source>
        <dbReference type="EMBL" id="KAJ2802584.1"/>
    </source>
</evidence>